<keyword evidence="4 6" id="KW-0648">Protein biosynthesis</keyword>
<evidence type="ECO:0000313" key="9">
    <source>
        <dbReference type="Proteomes" id="UP000078390"/>
    </source>
</evidence>
<comment type="subcellular location">
    <subcellularLocation>
        <location evidence="1 6">Cytoplasm</location>
    </subcellularLocation>
</comment>
<comment type="caution">
    <text evidence="8">The sequence shown here is derived from an EMBL/GenBank/DDBJ whole genome shotgun (WGS) entry which is preliminary data.</text>
</comment>
<dbReference type="GO" id="GO:0005737">
    <property type="term" value="C:cytoplasm"/>
    <property type="evidence" value="ECO:0007669"/>
    <property type="project" value="UniProtKB-SubCell"/>
</dbReference>
<dbReference type="EMBL" id="LWLG01000003">
    <property type="protein sequence ID" value="OAQ21144.1"/>
    <property type="molecule type" value="Genomic_DNA"/>
</dbReference>
<accession>A0A179D4X1</accession>
<sequence>MKELFEDGRRRMDKTVKTFKEEMARVRTGRASVSLLEGIKVDYYGTKMPIPQMATVTVSEGRYIVIQPWDVSTIKSIEKAIMESELGLTPTSDGQVIRINVPPLTEERRKELVKLVRKMAEEARVAIRNIRRELMDDLKKKKKEGEISEDEFHRFQDEVQKLTDEFIGKIEKILEDKEKEILTV</sequence>
<dbReference type="AlphaFoldDB" id="A0A179D4X1"/>
<organism evidence="8 9">
    <name type="scientific">Thermosulfurimonas dismutans</name>
    <dbReference type="NCBI Taxonomy" id="999894"/>
    <lineage>
        <taxon>Bacteria</taxon>
        <taxon>Pseudomonadati</taxon>
        <taxon>Thermodesulfobacteriota</taxon>
        <taxon>Thermodesulfobacteria</taxon>
        <taxon>Thermodesulfobacteriales</taxon>
        <taxon>Thermodesulfobacteriaceae</taxon>
        <taxon>Thermosulfurimonas</taxon>
    </lineage>
</organism>
<evidence type="ECO:0000256" key="4">
    <source>
        <dbReference type="ARBA" id="ARBA00022917"/>
    </source>
</evidence>
<dbReference type="FunFam" id="1.10.132.20:FF:000001">
    <property type="entry name" value="Ribosome-recycling factor"/>
    <property type="match status" value="1"/>
</dbReference>
<gene>
    <name evidence="6" type="primary">frr</name>
    <name evidence="8" type="ORF">TDIS_0796</name>
</gene>
<dbReference type="InterPro" id="IPR036191">
    <property type="entry name" value="RRF_sf"/>
</dbReference>
<dbReference type="InterPro" id="IPR002661">
    <property type="entry name" value="Ribosome_recyc_fac"/>
</dbReference>
<dbReference type="PATRIC" id="fig|999894.6.peg.794"/>
<dbReference type="GO" id="GO:0006415">
    <property type="term" value="P:translational termination"/>
    <property type="evidence" value="ECO:0007669"/>
    <property type="project" value="UniProtKB-UniRule"/>
</dbReference>
<name>A0A179D4X1_9BACT</name>
<dbReference type="NCBIfam" id="TIGR00496">
    <property type="entry name" value="frr"/>
    <property type="match status" value="1"/>
</dbReference>
<dbReference type="STRING" id="999894.TDIS_0796"/>
<feature type="domain" description="Ribosome recycling factor" evidence="7">
    <location>
        <begin position="19"/>
        <end position="182"/>
    </location>
</feature>
<dbReference type="Pfam" id="PF01765">
    <property type="entry name" value="RRF"/>
    <property type="match status" value="1"/>
</dbReference>
<evidence type="ECO:0000256" key="5">
    <source>
        <dbReference type="ARBA" id="ARBA00025050"/>
    </source>
</evidence>
<evidence type="ECO:0000256" key="6">
    <source>
        <dbReference type="HAMAP-Rule" id="MF_00040"/>
    </source>
</evidence>
<dbReference type="GO" id="GO:0043023">
    <property type="term" value="F:ribosomal large subunit binding"/>
    <property type="evidence" value="ECO:0007669"/>
    <property type="project" value="TreeGrafter"/>
</dbReference>
<dbReference type="CDD" id="cd00520">
    <property type="entry name" value="RRF"/>
    <property type="match status" value="1"/>
</dbReference>
<evidence type="ECO:0000256" key="1">
    <source>
        <dbReference type="ARBA" id="ARBA00004496"/>
    </source>
</evidence>
<proteinExistence type="inferred from homology"/>
<dbReference type="SUPFAM" id="SSF55194">
    <property type="entry name" value="Ribosome recycling factor, RRF"/>
    <property type="match status" value="1"/>
</dbReference>
<comment type="similarity">
    <text evidence="2 6">Belongs to the RRF family.</text>
</comment>
<dbReference type="OrthoDB" id="9804006at2"/>
<dbReference type="HAMAP" id="MF_00040">
    <property type="entry name" value="RRF"/>
    <property type="match status" value="1"/>
</dbReference>
<keyword evidence="9" id="KW-1185">Reference proteome</keyword>
<evidence type="ECO:0000313" key="8">
    <source>
        <dbReference type="EMBL" id="OAQ21144.1"/>
    </source>
</evidence>
<evidence type="ECO:0000256" key="3">
    <source>
        <dbReference type="ARBA" id="ARBA00022490"/>
    </source>
</evidence>
<evidence type="ECO:0000256" key="2">
    <source>
        <dbReference type="ARBA" id="ARBA00005912"/>
    </source>
</evidence>
<dbReference type="InterPro" id="IPR023584">
    <property type="entry name" value="Ribosome_recyc_fac_dom"/>
</dbReference>
<protein>
    <recommendedName>
        <fullName evidence="6">Ribosome-recycling factor</fullName>
        <shortName evidence="6">RRF</shortName>
    </recommendedName>
    <alternativeName>
        <fullName evidence="6">Ribosome-releasing factor</fullName>
    </alternativeName>
</protein>
<keyword evidence="3 6" id="KW-0963">Cytoplasm</keyword>
<dbReference type="PANTHER" id="PTHR20982">
    <property type="entry name" value="RIBOSOME RECYCLING FACTOR"/>
    <property type="match status" value="1"/>
</dbReference>
<dbReference type="Gene3D" id="1.10.132.20">
    <property type="entry name" value="Ribosome-recycling factor"/>
    <property type="match status" value="1"/>
</dbReference>
<dbReference type="RefSeq" id="WP_068669534.1">
    <property type="nucleotide sequence ID" value="NZ_LWLG01000003.1"/>
</dbReference>
<dbReference type="Proteomes" id="UP000078390">
    <property type="component" value="Unassembled WGS sequence"/>
</dbReference>
<reference evidence="8 9" key="1">
    <citation type="submission" date="2016-04" db="EMBL/GenBank/DDBJ databases">
        <title>Genome analysis of Thermosulfurimonas dismutans, the first thermophilic sulfur-disproportionating bacterium of the phylum Thermodesulfobacteria.</title>
        <authorList>
            <person name="Mardanov A.V."/>
            <person name="Beletsky A.V."/>
            <person name="Kadnikov V.V."/>
            <person name="Slobodkin A.I."/>
            <person name="Ravin N.V."/>
        </authorList>
    </citation>
    <scope>NUCLEOTIDE SEQUENCE [LARGE SCALE GENOMIC DNA]</scope>
    <source>
        <strain evidence="8 9">S95</strain>
    </source>
</reference>
<dbReference type="PANTHER" id="PTHR20982:SF3">
    <property type="entry name" value="MITOCHONDRIAL RIBOSOME RECYCLING FACTOR PSEUDO 1"/>
    <property type="match status" value="1"/>
</dbReference>
<evidence type="ECO:0000259" key="7">
    <source>
        <dbReference type="Pfam" id="PF01765"/>
    </source>
</evidence>
<dbReference type="FunFam" id="3.30.1360.40:FF:000001">
    <property type="entry name" value="Ribosome-recycling factor"/>
    <property type="match status" value="1"/>
</dbReference>
<dbReference type="Gene3D" id="3.30.1360.40">
    <property type="match status" value="1"/>
</dbReference>
<comment type="function">
    <text evidence="5 6">Responsible for the release of ribosomes from messenger RNA at the termination of protein biosynthesis. May increase the efficiency of translation by recycling ribosomes from one round of translation to another.</text>
</comment>